<name>A0ABP6ZYM4_9PSEU</name>
<organism evidence="2 3">
    <name type="scientific">Lentzea roselyniae</name>
    <dbReference type="NCBI Taxonomy" id="531940"/>
    <lineage>
        <taxon>Bacteria</taxon>
        <taxon>Bacillati</taxon>
        <taxon>Actinomycetota</taxon>
        <taxon>Actinomycetes</taxon>
        <taxon>Pseudonocardiales</taxon>
        <taxon>Pseudonocardiaceae</taxon>
        <taxon>Lentzea</taxon>
    </lineage>
</organism>
<evidence type="ECO:0000313" key="2">
    <source>
        <dbReference type="EMBL" id="GAA3618617.1"/>
    </source>
</evidence>
<comment type="caution">
    <text evidence="2">The sequence shown here is derived from an EMBL/GenBank/DDBJ whole genome shotgun (WGS) entry which is preliminary data.</text>
</comment>
<sequence length="84" mass="8912">MKSSGPSGKDFTSLPIFSQYVSQARSCPTVMRSPRWTKLTMERWNSGLVTTGQPSAPIAIPTGGSGTRPSARAVGGVSDRGTRR</sequence>
<dbReference type="Proteomes" id="UP001500711">
    <property type="component" value="Unassembled WGS sequence"/>
</dbReference>
<evidence type="ECO:0000313" key="3">
    <source>
        <dbReference type="Proteomes" id="UP001500711"/>
    </source>
</evidence>
<keyword evidence="3" id="KW-1185">Reference proteome</keyword>
<feature type="region of interest" description="Disordered" evidence="1">
    <location>
        <begin position="48"/>
        <end position="84"/>
    </location>
</feature>
<dbReference type="EMBL" id="BAABBE010000001">
    <property type="protein sequence ID" value="GAA3618617.1"/>
    <property type="molecule type" value="Genomic_DNA"/>
</dbReference>
<protein>
    <submittedName>
        <fullName evidence="2">Uncharacterized protein</fullName>
    </submittedName>
</protein>
<gene>
    <name evidence="2" type="ORF">GCM10022267_01030</name>
</gene>
<evidence type="ECO:0000256" key="1">
    <source>
        <dbReference type="SAM" id="MobiDB-lite"/>
    </source>
</evidence>
<accession>A0ABP6ZYM4</accession>
<reference evidence="3" key="1">
    <citation type="journal article" date="2019" name="Int. J. Syst. Evol. Microbiol.">
        <title>The Global Catalogue of Microorganisms (GCM) 10K type strain sequencing project: providing services to taxonomists for standard genome sequencing and annotation.</title>
        <authorList>
            <consortium name="The Broad Institute Genomics Platform"/>
            <consortium name="The Broad Institute Genome Sequencing Center for Infectious Disease"/>
            <person name="Wu L."/>
            <person name="Ma J."/>
        </authorList>
    </citation>
    <scope>NUCLEOTIDE SEQUENCE [LARGE SCALE GENOMIC DNA]</scope>
    <source>
        <strain evidence="3">JCM 17494</strain>
    </source>
</reference>
<proteinExistence type="predicted"/>